<dbReference type="SUPFAM" id="SSF50118">
    <property type="entry name" value="Cell growth inhibitor/plasmid maintenance toxic component"/>
    <property type="match status" value="1"/>
</dbReference>
<organism evidence="3 4">
    <name type="scientific">Anoxybacillus flavithermus</name>
    <dbReference type="NCBI Taxonomy" id="33934"/>
    <lineage>
        <taxon>Bacteria</taxon>
        <taxon>Bacillati</taxon>
        <taxon>Bacillota</taxon>
        <taxon>Bacilli</taxon>
        <taxon>Bacillales</taxon>
        <taxon>Anoxybacillaceae</taxon>
        <taxon>Anoxybacillus</taxon>
    </lineage>
</organism>
<evidence type="ECO:0000256" key="1">
    <source>
        <dbReference type="ARBA" id="ARBA00007521"/>
    </source>
</evidence>
<dbReference type="AlphaFoldDB" id="A0AAX1ZYK6"/>
<gene>
    <name evidence="3" type="ORF">EA138_09630</name>
</gene>
<protein>
    <submittedName>
        <fullName evidence="3">Type II toxin-antitoxin system PemK/MazF family toxin</fullName>
    </submittedName>
</protein>
<comment type="similarity">
    <text evidence="1">Belongs to the PemK/MazF family.</text>
</comment>
<dbReference type="Gene3D" id="2.30.30.110">
    <property type="match status" value="1"/>
</dbReference>
<dbReference type="EMBL" id="SBBW01000038">
    <property type="protein sequence ID" value="RWU12020.1"/>
    <property type="molecule type" value="Genomic_DNA"/>
</dbReference>
<evidence type="ECO:0000313" key="4">
    <source>
        <dbReference type="Proteomes" id="UP000286434"/>
    </source>
</evidence>
<dbReference type="InterPro" id="IPR003477">
    <property type="entry name" value="PemK-like"/>
</dbReference>
<comment type="caution">
    <text evidence="3">The sequence shown here is derived from an EMBL/GenBank/DDBJ whole genome shotgun (WGS) entry which is preliminary data.</text>
</comment>
<dbReference type="InterPro" id="IPR011067">
    <property type="entry name" value="Plasmid_toxin/cell-grow_inhib"/>
</dbReference>
<proteinExistence type="inferred from homology"/>
<reference evidence="3 4" key="1">
    <citation type="submission" date="2019-01" db="EMBL/GenBank/DDBJ databases">
        <title>Anoxybacillus flavithermus in powdered infant formula.</title>
        <authorList>
            <person name="Rhee M.S."/>
            <person name="Choi I.-G."/>
            <person name="Cho T.J."/>
            <person name="Park B."/>
        </authorList>
    </citation>
    <scope>NUCLEOTIDE SEQUENCE [LARGE SCALE GENOMIC DNA]</scope>
    <source>
        <strain evidence="3 4">FHS-PPAM212</strain>
    </source>
</reference>
<evidence type="ECO:0000313" key="3">
    <source>
        <dbReference type="EMBL" id="RWU12020.1"/>
    </source>
</evidence>
<evidence type="ECO:0000256" key="2">
    <source>
        <dbReference type="ARBA" id="ARBA00022649"/>
    </source>
</evidence>
<accession>A0AAX1ZYK6</accession>
<name>A0AAX1ZYK6_9BACL</name>
<dbReference type="Proteomes" id="UP000286434">
    <property type="component" value="Unassembled WGS sequence"/>
</dbReference>
<keyword evidence="2" id="KW-1277">Toxin-antitoxin system</keyword>
<dbReference type="GO" id="GO:0003677">
    <property type="term" value="F:DNA binding"/>
    <property type="evidence" value="ECO:0007669"/>
    <property type="project" value="InterPro"/>
</dbReference>
<dbReference type="Pfam" id="PF02452">
    <property type="entry name" value="PemK_toxin"/>
    <property type="match status" value="1"/>
</dbReference>
<sequence>MNLVSEKEKQSDKERLSDKIDTVFAALKPELMYFHDKDPEYAEKMVDWFLEVAIKNHIIHRFKNDPSKKDKEMVRRRRARVYYIDFGVNVGSEFNYPHFCVVVKEFKYHALVVPLSSLDEDDTQSWKLDEENMCVEIGEIKDLPFEKPKTYALVGKMREVSKQRLSDYRHPETKEFVKLKLTDDQMDKIDKAIIKLCTKNKKEETKDKTNLQDQKD</sequence>